<dbReference type="Pfam" id="PF00225">
    <property type="entry name" value="Kinesin"/>
    <property type="match status" value="1"/>
</dbReference>
<dbReference type="PROSITE" id="PS50067">
    <property type="entry name" value="KINESIN_MOTOR_2"/>
    <property type="match status" value="1"/>
</dbReference>
<evidence type="ECO:0000256" key="3">
    <source>
        <dbReference type="ARBA" id="ARBA00022840"/>
    </source>
</evidence>
<evidence type="ECO:0000313" key="8">
    <source>
        <dbReference type="Proteomes" id="UP000280834"/>
    </source>
</evidence>
<keyword evidence="4" id="KW-0963">Cytoplasm</keyword>
<keyword evidence="3" id="KW-0067">ATP-binding</keyword>
<dbReference type="WBParaSite" id="BTMF_0000444101-mRNA-1">
    <property type="protein sequence ID" value="BTMF_0000444101-mRNA-1"/>
    <property type="gene ID" value="BTMF_0000444101"/>
</dbReference>
<dbReference type="STRING" id="42155.A0A0R3QDK5"/>
<evidence type="ECO:0000313" key="7">
    <source>
        <dbReference type="EMBL" id="VDO15398.1"/>
    </source>
</evidence>
<dbReference type="GO" id="GO:0003777">
    <property type="term" value="F:microtubule motor activity"/>
    <property type="evidence" value="ECO:0007669"/>
    <property type="project" value="InterPro"/>
</dbReference>
<sequence length="201" mass="22272">MLDIPGLLVLNVSTLQEVQEVLKKGQMNRASATTDLNDRSSRSHAIVCVRVRSVNRTTNDISESRLNLVDLAGSERVSQSGATGQQLKEAQCINRSLSELGNVVSALRQRQQHIPFRNCQLTRLLENCLNGDSKTLVVVQLAPDTTAIQETLGSLNFADKLSKVQRRNQSSKTSQISIGLLSTPSKHERHCHVWILAFYVL</sequence>
<dbReference type="GO" id="GO:0007018">
    <property type="term" value="P:microtubule-based movement"/>
    <property type="evidence" value="ECO:0007669"/>
    <property type="project" value="InterPro"/>
</dbReference>
<evidence type="ECO:0000259" key="6">
    <source>
        <dbReference type="PROSITE" id="PS50067"/>
    </source>
</evidence>
<dbReference type="GO" id="GO:0015630">
    <property type="term" value="C:microtubule cytoskeleton"/>
    <property type="evidence" value="ECO:0007669"/>
    <property type="project" value="TreeGrafter"/>
</dbReference>
<evidence type="ECO:0000256" key="1">
    <source>
        <dbReference type="ARBA" id="ARBA00004245"/>
    </source>
</evidence>
<dbReference type="Gene3D" id="3.40.850.10">
    <property type="entry name" value="Kinesin motor domain"/>
    <property type="match status" value="1"/>
</dbReference>
<dbReference type="InterPro" id="IPR019821">
    <property type="entry name" value="Kinesin_motor_CS"/>
</dbReference>
<dbReference type="GO" id="GO:0008017">
    <property type="term" value="F:microtubule binding"/>
    <property type="evidence" value="ECO:0007669"/>
    <property type="project" value="InterPro"/>
</dbReference>
<dbReference type="SMART" id="SM00129">
    <property type="entry name" value="KISc"/>
    <property type="match status" value="1"/>
</dbReference>
<evidence type="ECO:0000313" key="9">
    <source>
        <dbReference type="WBParaSite" id="BTMF_0000444101-mRNA-1"/>
    </source>
</evidence>
<dbReference type="InterPro" id="IPR027417">
    <property type="entry name" value="P-loop_NTPase"/>
</dbReference>
<protein>
    <submittedName>
        <fullName evidence="9">Kinesin motor domain-containing protein</fullName>
    </submittedName>
</protein>
<dbReference type="InterPro" id="IPR001752">
    <property type="entry name" value="Kinesin_motor_dom"/>
</dbReference>
<dbReference type="PANTHER" id="PTHR47972:SF28">
    <property type="entry name" value="KINESIN-LIKE PROTEIN KLP-3"/>
    <property type="match status" value="1"/>
</dbReference>
<dbReference type="Proteomes" id="UP000280834">
    <property type="component" value="Unassembled WGS sequence"/>
</dbReference>
<proteinExistence type="inferred from homology"/>
<keyword evidence="4" id="KW-0206">Cytoskeleton</keyword>
<evidence type="ECO:0000256" key="5">
    <source>
        <dbReference type="PROSITE-ProRule" id="PRU00283"/>
    </source>
</evidence>
<feature type="domain" description="Kinesin motor" evidence="6">
    <location>
        <begin position="1"/>
        <end position="164"/>
    </location>
</feature>
<comment type="caution">
    <text evidence="5">Lacks conserved residue(s) required for the propagation of feature annotation.</text>
</comment>
<dbReference type="PANTHER" id="PTHR47972">
    <property type="entry name" value="KINESIN-LIKE PROTEIN KLP-3"/>
    <property type="match status" value="1"/>
</dbReference>
<dbReference type="PRINTS" id="PR00380">
    <property type="entry name" value="KINESINHEAVY"/>
</dbReference>
<evidence type="ECO:0000256" key="4">
    <source>
        <dbReference type="ARBA" id="ARBA00023212"/>
    </source>
</evidence>
<dbReference type="SUPFAM" id="SSF52540">
    <property type="entry name" value="P-loop containing nucleoside triphosphate hydrolases"/>
    <property type="match status" value="1"/>
</dbReference>
<dbReference type="AlphaFoldDB" id="A0A0R3QDK5"/>
<comment type="similarity">
    <text evidence="5">Belongs to the TRAFAC class myosin-kinesin ATPase superfamily. Kinesin family.</text>
</comment>
<comment type="subcellular location">
    <subcellularLocation>
        <location evidence="1">Cytoplasm</location>
        <location evidence="1">Cytoskeleton</location>
    </subcellularLocation>
</comment>
<organism evidence="9">
    <name type="scientific">Brugia timori</name>
    <dbReference type="NCBI Taxonomy" id="42155"/>
    <lineage>
        <taxon>Eukaryota</taxon>
        <taxon>Metazoa</taxon>
        <taxon>Ecdysozoa</taxon>
        <taxon>Nematoda</taxon>
        <taxon>Chromadorea</taxon>
        <taxon>Rhabditida</taxon>
        <taxon>Spirurina</taxon>
        <taxon>Spiruromorpha</taxon>
        <taxon>Filarioidea</taxon>
        <taxon>Onchocercidae</taxon>
        <taxon>Brugia</taxon>
    </lineage>
</organism>
<dbReference type="PROSITE" id="PS00411">
    <property type="entry name" value="KINESIN_MOTOR_1"/>
    <property type="match status" value="1"/>
</dbReference>
<gene>
    <name evidence="7" type="ORF">BTMF_LOCUS3733</name>
</gene>
<dbReference type="InterPro" id="IPR036961">
    <property type="entry name" value="Kinesin_motor_dom_sf"/>
</dbReference>
<dbReference type="GO" id="GO:0005524">
    <property type="term" value="F:ATP binding"/>
    <property type="evidence" value="ECO:0007669"/>
    <property type="project" value="UniProtKB-KW"/>
</dbReference>
<evidence type="ECO:0000256" key="2">
    <source>
        <dbReference type="ARBA" id="ARBA00022741"/>
    </source>
</evidence>
<name>A0A0R3QDK5_9BILA</name>
<reference evidence="7 8" key="2">
    <citation type="submission" date="2018-11" db="EMBL/GenBank/DDBJ databases">
        <authorList>
            <consortium name="Pathogen Informatics"/>
        </authorList>
    </citation>
    <scope>NUCLEOTIDE SEQUENCE [LARGE SCALE GENOMIC DNA]</scope>
</reference>
<keyword evidence="2" id="KW-0547">Nucleotide-binding</keyword>
<keyword evidence="8" id="KW-1185">Reference proteome</keyword>
<dbReference type="EMBL" id="UZAG01003475">
    <property type="protein sequence ID" value="VDO15398.1"/>
    <property type="molecule type" value="Genomic_DNA"/>
</dbReference>
<accession>A0A0R3QDK5</accession>
<reference evidence="9" key="1">
    <citation type="submission" date="2017-02" db="UniProtKB">
        <authorList>
            <consortium name="WormBaseParasite"/>
        </authorList>
    </citation>
    <scope>IDENTIFICATION</scope>
</reference>
<dbReference type="InterPro" id="IPR027640">
    <property type="entry name" value="Kinesin-like_fam"/>
</dbReference>